<evidence type="ECO:0000256" key="6">
    <source>
        <dbReference type="ARBA" id="ARBA00022741"/>
    </source>
</evidence>
<keyword evidence="5 18" id="KW-0479">Metal-binding</keyword>
<dbReference type="AlphaFoldDB" id="A0A6J4TAP7"/>
<accession>A0A6J4TAP7</accession>
<dbReference type="InterPro" id="IPR004443">
    <property type="entry name" value="YjeF_N_dom"/>
</dbReference>
<dbReference type="InterPro" id="IPR029056">
    <property type="entry name" value="Ribokinase-like"/>
</dbReference>
<feature type="binding site" evidence="17">
    <location>
        <position position="383"/>
    </location>
    <ligand>
        <name>(6S)-NADPHX</name>
        <dbReference type="ChEBI" id="CHEBI:64076"/>
    </ligand>
</feature>
<evidence type="ECO:0000256" key="12">
    <source>
        <dbReference type="ARBA" id="ARBA00023239"/>
    </source>
</evidence>
<feature type="binding site" evidence="18">
    <location>
        <position position="166"/>
    </location>
    <ligand>
        <name>K(+)</name>
        <dbReference type="ChEBI" id="CHEBI:29103"/>
    </ligand>
</feature>
<dbReference type="SUPFAM" id="SSF64153">
    <property type="entry name" value="YjeF N-terminal domain-like"/>
    <property type="match status" value="1"/>
</dbReference>
<dbReference type="EC" id="5.1.99.6" evidence="19"/>
<evidence type="ECO:0000259" key="21">
    <source>
        <dbReference type="PROSITE" id="PS51385"/>
    </source>
</evidence>
<keyword evidence="9 18" id="KW-0630">Potassium</keyword>
<dbReference type="Gene3D" id="3.40.1190.20">
    <property type="match status" value="1"/>
</dbReference>
<evidence type="ECO:0000256" key="5">
    <source>
        <dbReference type="ARBA" id="ARBA00022723"/>
    </source>
</evidence>
<evidence type="ECO:0000256" key="14">
    <source>
        <dbReference type="ARBA" id="ARBA00025153"/>
    </source>
</evidence>
<comment type="caution">
    <text evidence="18">Lacks conserved residue(s) required for the propagation of feature annotation.</text>
</comment>
<evidence type="ECO:0000256" key="19">
    <source>
        <dbReference type="PIRNR" id="PIRNR017184"/>
    </source>
</evidence>
<dbReference type="HAMAP" id="MF_01965">
    <property type="entry name" value="NADHX_dehydratase"/>
    <property type="match status" value="1"/>
</dbReference>
<evidence type="ECO:0000313" key="22">
    <source>
        <dbReference type="EMBL" id="CAA9517452.1"/>
    </source>
</evidence>
<comment type="cofactor">
    <cofactor evidence="18 19">
        <name>K(+)</name>
        <dbReference type="ChEBI" id="CHEBI:29103"/>
    </cofactor>
    <text evidence="18 19">Binds 1 potassium ion per subunit.</text>
</comment>
<dbReference type="EMBL" id="CADCVU010000197">
    <property type="protein sequence ID" value="CAA9517452.1"/>
    <property type="molecule type" value="Genomic_DNA"/>
</dbReference>
<dbReference type="PIRSF" id="PIRSF017184">
    <property type="entry name" value="Nnr"/>
    <property type="match status" value="1"/>
</dbReference>
<comment type="catalytic activity">
    <reaction evidence="15 17 19">
        <text>(6S)-NADHX + ADP = AMP + phosphate + NADH + H(+)</text>
        <dbReference type="Rhea" id="RHEA:32223"/>
        <dbReference type="ChEBI" id="CHEBI:15378"/>
        <dbReference type="ChEBI" id="CHEBI:43474"/>
        <dbReference type="ChEBI" id="CHEBI:57945"/>
        <dbReference type="ChEBI" id="CHEBI:64074"/>
        <dbReference type="ChEBI" id="CHEBI:456215"/>
        <dbReference type="ChEBI" id="CHEBI:456216"/>
        <dbReference type="EC" id="4.2.1.136"/>
    </reaction>
</comment>
<dbReference type="GO" id="GO:0052855">
    <property type="term" value="F:ADP-dependent NAD(P)H-hydrate dehydratase activity"/>
    <property type="evidence" value="ECO:0007669"/>
    <property type="project" value="UniProtKB-UniRule"/>
</dbReference>
<dbReference type="InterPro" id="IPR030677">
    <property type="entry name" value="Nnr"/>
</dbReference>
<gene>
    <name evidence="18" type="primary">nnrE</name>
    <name evidence="17" type="synonym">nnrD</name>
    <name evidence="22" type="ORF">AVDCRST_MAG45-2291</name>
</gene>
<dbReference type="Pfam" id="PF01256">
    <property type="entry name" value="Carb_kinase"/>
    <property type="match status" value="1"/>
</dbReference>
<evidence type="ECO:0000256" key="11">
    <source>
        <dbReference type="ARBA" id="ARBA00023235"/>
    </source>
</evidence>
<keyword evidence="7 17" id="KW-0067">ATP-binding</keyword>
<dbReference type="InterPro" id="IPR036652">
    <property type="entry name" value="YjeF_N_dom_sf"/>
</dbReference>
<dbReference type="Gene3D" id="3.40.50.10260">
    <property type="entry name" value="YjeF N-terminal domain"/>
    <property type="match status" value="1"/>
</dbReference>
<reference evidence="22" key="1">
    <citation type="submission" date="2020-02" db="EMBL/GenBank/DDBJ databases">
        <authorList>
            <person name="Meier V. D."/>
        </authorList>
    </citation>
    <scope>NUCLEOTIDE SEQUENCE</scope>
    <source>
        <strain evidence="22">AVDCRST_MAG45</strain>
    </source>
</reference>
<dbReference type="InterPro" id="IPR000631">
    <property type="entry name" value="CARKD"/>
</dbReference>
<evidence type="ECO:0000256" key="17">
    <source>
        <dbReference type="HAMAP-Rule" id="MF_01965"/>
    </source>
</evidence>
<dbReference type="PANTHER" id="PTHR12592:SF0">
    <property type="entry name" value="ATP-DEPENDENT (S)-NAD(P)H-HYDRATE DEHYDRATASE"/>
    <property type="match status" value="1"/>
</dbReference>
<evidence type="ECO:0000256" key="7">
    <source>
        <dbReference type="ARBA" id="ARBA00022840"/>
    </source>
</evidence>
<feature type="binding site" evidence="18">
    <location>
        <position position="163"/>
    </location>
    <ligand>
        <name>(6S)-NADPHX</name>
        <dbReference type="ChEBI" id="CHEBI:64076"/>
    </ligand>
</feature>
<keyword evidence="12 17" id="KW-0456">Lyase</keyword>
<dbReference type="NCBIfam" id="TIGR00197">
    <property type="entry name" value="yjeF_nterm"/>
    <property type="match status" value="1"/>
</dbReference>
<feature type="domain" description="YjeF C-terminal" evidence="20">
    <location>
        <begin position="227"/>
        <end position="509"/>
    </location>
</feature>
<feature type="binding site" evidence="17">
    <location>
        <position position="449"/>
    </location>
    <ligand>
        <name>AMP</name>
        <dbReference type="ChEBI" id="CHEBI:456215"/>
    </ligand>
</feature>
<keyword evidence="6 17" id="KW-0547">Nucleotide-binding</keyword>
<dbReference type="GO" id="GO:0110051">
    <property type="term" value="P:metabolite repair"/>
    <property type="evidence" value="ECO:0007669"/>
    <property type="project" value="TreeGrafter"/>
</dbReference>
<dbReference type="GO" id="GO:0052856">
    <property type="term" value="F:NAD(P)HX epimerase activity"/>
    <property type="evidence" value="ECO:0007669"/>
    <property type="project" value="UniProtKB-UniRule"/>
</dbReference>
<feature type="binding site" evidence="17">
    <location>
        <position position="450"/>
    </location>
    <ligand>
        <name>(6S)-NADPHX</name>
        <dbReference type="ChEBI" id="CHEBI:64076"/>
    </ligand>
</feature>
<keyword evidence="8 17" id="KW-0521">NADP</keyword>
<name>A0A6J4TAP7_9ACTN</name>
<evidence type="ECO:0000256" key="1">
    <source>
        <dbReference type="ARBA" id="ARBA00000013"/>
    </source>
</evidence>
<evidence type="ECO:0000256" key="10">
    <source>
        <dbReference type="ARBA" id="ARBA00023027"/>
    </source>
</evidence>
<evidence type="ECO:0000259" key="20">
    <source>
        <dbReference type="PROSITE" id="PS51383"/>
    </source>
</evidence>
<sequence length="528" mass="52642">MTLPAWLDPLFDAEEMGATDSFASEARGVPSLELMERAGEGLARIAAEAADACGRAGPIRVVVGRGNNGGDGLVAARVLRERGREVDVLSTAAPEDFGGDARANLDRLPGDAPAEGVSAESLAGSASIVDAMLGTGFSGEPREPVASAIAAINAQDAPVVACDVPSGVDASTGAVEGEAAQATTTATFHAPKIGLHVAPGAWHAGAVHDVEIGIPRDAPSAATAGLISERVLELVPSRARAGSKFDAGTVVIAGGMRGLTGAPVMAALAAMRTGAGYVQLAVPESIETVFALKLIEAMTAGQPEVDGTHSEAGADGVAELAERAGAVVLGPGIGRSEAAVAFARAVAQRVEAPLLIDADGLNAHAGAIESLRERSAPTVLTPHAGELGRLLEIDSAAIGERRLESVREAADRSGAIVVLKGDDTVVAAPDGLAAVSRGGSPALATAGTGDVLCGVIATFLAKGLDAHAAAAAGVLAHARAGRVAAARFGADHVIASDVIDSLPAALGGPARARERRAAEGGDRARTNR</sequence>
<comment type="similarity">
    <text evidence="4 19">In the C-terminal section; belongs to the NnrD/CARKD family.</text>
</comment>
<keyword evidence="10 17" id="KW-0520">NAD</keyword>
<dbReference type="GO" id="GO:0046496">
    <property type="term" value="P:nicotinamide nucleotide metabolic process"/>
    <property type="evidence" value="ECO:0007669"/>
    <property type="project" value="UniProtKB-UniRule"/>
</dbReference>
<dbReference type="GO" id="GO:0005524">
    <property type="term" value="F:ATP binding"/>
    <property type="evidence" value="ECO:0007669"/>
    <property type="project" value="UniProtKB-UniRule"/>
</dbReference>
<comment type="catalytic activity">
    <reaction evidence="1 18 19">
        <text>(6R)-NADHX = (6S)-NADHX</text>
        <dbReference type="Rhea" id="RHEA:32215"/>
        <dbReference type="ChEBI" id="CHEBI:64074"/>
        <dbReference type="ChEBI" id="CHEBI:64075"/>
        <dbReference type="EC" id="5.1.99.6"/>
    </reaction>
</comment>
<comment type="cofactor">
    <cofactor evidence="17">
        <name>Mg(2+)</name>
        <dbReference type="ChEBI" id="CHEBI:18420"/>
    </cofactor>
</comment>
<evidence type="ECO:0000256" key="15">
    <source>
        <dbReference type="ARBA" id="ARBA00048238"/>
    </source>
</evidence>
<feature type="binding site" evidence="18">
    <location>
        <position position="130"/>
    </location>
    <ligand>
        <name>K(+)</name>
        <dbReference type="ChEBI" id="CHEBI:29103"/>
    </ligand>
</feature>
<protein>
    <recommendedName>
        <fullName evidence="19">Bifunctional NAD(P)H-hydrate repair enzyme</fullName>
    </recommendedName>
    <alternativeName>
        <fullName evidence="19">Nicotinamide nucleotide repair protein</fullName>
    </alternativeName>
    <domain>
        <recommendedName>
            <fullName evidence="19">ADP-dependent (S)-NAD(P)H-hydrate dehydratase</fullName>
            <ecNumber evidence="19">4.2.1.136</ecNumber>
        </recommendedName>
        <alternativeName>
            <fullName evidence="19">ADP-dependent NAD(P)HX dehydratase</fullName>
        </alternativeName>
    </domain>
    <domain>
        <recommendedName>
            <fullName evidence="19">NAD(P)H-hydrate epimerase</fullName>
            <ecNumber evidence="19">5.1.99.6</ecNumber>
        </recommendedName>
    </domain>
</protein>
<dbReference type="PANTHER" id="PTHR12592">
    <property type="entry name" value="ATP-DEPENDENT (S)-NAD(P)H-HYDRATE DEHYDRATASE FAMILY MEMBER"/>
    <property type="match status" value="1"/>
</dbReference>
<comment type="function">
    <text evidence="14 19">Bifunctional enzyme that catalyzes the epimerization of the S- and R-forms of NAD(P)HX and the dehydration of the S-form of NAD(P)HX at the expense of ADP, which is converted to AMP. This allows the repair of both epimers of NAD(P)HX, a damaged form of NAD(P)H that is a result of enzymatic or heat-dependent hydration.</text>
</comment>
<evidence type="ECO:0000256" key="16">
    <source>
        <dbReference type="ARBA" id="ARBA00049209"/>
    </source>
</evidence>
<proteinExistence type="inferred from homology"/>
<comment type="catalytic activity">
    <reaction evidence="2 18 19">
        <text>(6R)-NADPHX = (6S)-NADPHX</text>
        <dbReference type="Rhea" id="RHEA:32227"/>
        <dbReference type="ChEBI" id="CHEBI:64076"/>
        <dbReference type="ChEBI" id="CHEBI:64077"/>
        <dbReference type="EC" id="5.1.99.6"/>
    </reaction>
</comment>
<comment type="similarity">
    <text evidence="3 19">In the N-terminal section; belongs to the NnrE/AIBP family.</text>
</comment>
<dbReference type="EC" id="4.2.1.136" evidence="19"/>
<dbReference type="NCBIfam" id="TIGR00196">
    <property type="entry name" value="yjeF_cterm"/>
    <property type="match status" value="1"/>
</dbReference>
<dbReference type="HAMAP" id="MF_01966">
    <property type="entry name" value="NADHX_epimerase"/>
    <property type="match status" value="1"/>
</dbReference>
<feature type="binding site" evidence="18">
    <location>
        <begin position="67"/>
        <end position="71"/>
    </location>
    <ligand>
        <name>(6S)-NADPHX</name>
        <dbReference type="ChEBI" id="CHEBI:64076"/>
    </ligand>
</feature>
<comment type="subunit">
    <text evidence="17">Homotetramer.</text>
</comment>
<comment type="similarity">
    <text evidence="18">Belongs to the NnrE/AIBP family.</text>
</comment>
<dbReference type="Pfam" id="PF03853">
    <property type="entry name" value="YjeF_N"/>
    <property type="match status" value="1"/>
</dbReference>
<evidence type="ECO:0000256" key="8">
    <source>
        <dbReference type="ARBA" id="ARBA00022857"/>
    </source>
</evidence>
<dbReference type="PROSITE" id="PS51383">
    <property type="entry name" value="YJEF_C_3"/>
    <property type="match status" value="1"/>
</dbReference>
<comment type="similarity">
    <text evidence="17">Belongs to the NnrD/CARKD family.</text>
</comment>
<feature type="binding site" evidence="17">
    <location>
        <position position="262"/>
    </location>
    <ligand>
        <name>(6S)-NADPHX</name>
        <dbReference type="ChEBI" id="CHEBI:64076"/>
    </ligand>
</feature>
<feature type="binding site" evidence="18">
    <location>
        <position position="68"/>
    </location>
    <ligand>
        <name>K(+)</name>
        <dbReference type="ChEBI" id="CHEBI:29103"/>
    </ligand>
</feature>
<dbReference type="PROSITE" id="PS51385">
    <property type="entry name" value="YJEF_N"/>
    <property type="match status" value="1"/>
</dbReference>
<keyword evidence="11 18" id="KW-0413">Isomerase</keyword>
<evidence type="ECO:0000256" key="13">
    <source>
        <dbReference type="ARBA" id="ARBA00023268"/>
    </source>
</evidence>
<evidence type="ECO:0000256" key="2">
    <source>
        <dbReference type="ARBA" id="ARBA00000909"/>
    </source>
</evidence>
<comment type="function">
    <text evidence="17">Catalyzes the dehydration of the S-form of NAD(P)HX at the expense of ADP, which is converted to AMP. Together with NAD(P)HX epimerase, which catalyzes the epimerization of the S- and R-forms, the enzyme allows the repair of both epimers of NAD(P)HX, a damaged form of NAD(P)H that is a result of enzymatic or heat-dependent hydration.</text>
</comment>
<organism evidence="22">
    <name type="scientific">uncultured Solirubrobacterales bacterium</name>
    <dbReference type="NCBI Taxonomy" id="768556"/>
    <lineage>
        <taxon>Bacteria</taxon>
        <taxon>Bacillati</taxon>
        <taxon>Actinomycetota</taxon>
        <taxon>Thermoleophilia</taxon>
        <taxon>Solirubrobacterales</taxon>
        <taxon>environmental samples</taxon>
    </lineage>
</organism>
<dbReference type="SUPFAM" id="SSF53613">
    <property type="entry name" value="Ribokinase-like"/>
    <property type="match status" value="1"/>
</dbReference>
<evidence type="ECO:0000256" key="9">
    <source>
        <dbReference type="ARBA" id="ARBA00022958"/>
    </source>
</evidence>
<dbReference type="CDD" id="cd01171">
    <property type="entry name" value="YXKO-related"/>
    <property type="match status" value="1"/>
</dbReference>
<feature type="binding site" evidence="18">
    <location>
        <begin position="134"/>
        <end position="140"/>
    </location>
    <ligand>
        <name>(6S)-NADPHX</name>
        <dbReference type="ChEBI" id="CHEBI:64076"/>
    </ligand>
</feature>
<evidence type="ECO:0000256" key="18">
    <source>
        <dbReference type="HAMAP-Rule" id="MF_01966"/>
    </source>
</evidence>
<dbReference type="GO" id="GO:0046872">
    <property type="term" value="F:metal ion binding"/>
    <property type="evidence" value="ECO:0007669"/>
    <property type="project" value="UniProtKB-UniRule"/>
</dbReference>
<feature type="binding site" evidence="17">
    <location>
        <position position="332"/>
    </location>
    <ligand>
        <name>(6S)-NADPHX</name>
        <dbReference type="ChEBI" id="CHEBI:64076"/>
    </ligand>
</feature>
<comment type="function">
    <text evidence="18">Catalyzes the epimerization of the S- and R-forms of NAD(P)HX, a damaged form of NAD(P)H that is a result of enzymatic or heat-dependent hydration. This is a prerequisite for the S-specific NAD(P)H-hydrate dehydratase to allow the repair of both epimers of NAD(P)HX.</text>
</comment>
<evidence type="ECO:0000256" key="4">
    <source>
        <dbReference type="ARBA" id="ARBA00009524"/>
    </source>
</evidence>
<evidence type="ECO:0000256" key="3">
    <source>
        <dbReference type="ARBA" id="ARBA00006001"/>
    </source>
</evidence>
<feature type="domain" description="YjeF N-terminal" evidence="21">
    <location>
        <begin position="16"/>
        <end position="220"/>
    </location>
</feature>
<feature type="binding site" evidence="17">
    <location>
        <begin position="420"/>
        <end position="424"/>
    </location>
    <ligand>
        <name>AMP</name>
        <dbReference type="ChEBI" id="CHEBI:456215"/>
    </ligand>
</feature>
<comment type="catalytic activity">
    <reaction evidence="16 17 19">
        <text>(6S)-NADPHX + ADP = AMP + phosphate + NADPH + H(+)</text>
        <dbReference type="Rhea" id="RHEA:32235"/>
        <dbReference type="ChEBI" id="CHEBI:15378"/>
        <dbReference type="ChEBI" id="CHEBI:43474"/>
        <dbReference type="ChEBI" id="CHEBI:57783"/>
        <dbReference type="ChEBI" id="CHEBI:64076"/>
        <dbReference type="ChEBI" id="CHEBI:456215"/>
        <dbReference type="ChEBI" id="CHEBI:456216"/>
        <dbReference type="EC" id="4.2.1.136"/>
    </reaction>
</comment>
<keyword evidence="13" id="KW-0511">Multifunctional enzyme</keyword>